<evidence type="ECO:0000313" key="15">
    <source>
        <dbReference type="EMBL" id="THF55523.1"/>
    </source>
</evidence>
<comment type="subcellular location">
    <subcellularLocation>
        <location evidence="1">Cell membrane</location>
        <topology evidence="1">Multi-pass membrane protein</topology>
    </subcellularLocation>
</comment>
<dbReference type="EC" id="1.7.99.4" evidence="15"/>
<evidence type="ECO:0000256" key="10">
    <source>
        <dbReference type="ARBA" id="ARBA00023004"/>
    </source>
</evidence>
<keyword evidence="2" id="KW-0813">Transport</keyword>
<dbReference type="GO" id="GO:0016491">
    <property type="term" value="F:oxidoreductase activity"/>
    <property type="evidence" value="ECO:0007669"/>
    <property type="project" value="UniProtKB-KW"/>
</dbReference>
<dbReference type="Proteomes" id="UP000306441">
    <property type="component" value="Unassembled WGS sequence"/>
</dbReference>
<dbReference type="RefSeq" id="WP_136359561.1">
    <property type="nucleotide sequence ID" value="NZ_SSNY01000011.1"/>
</dbReference>
<keyword evidence="5 13" id="KW-0812">Transmembrane</keyword>
<keyword evidence="10" id="KW-0408">Iron</keyword>
<evidence type="ECO:0000256" key="11">
    <source>
        <dbReference type="ARBA" id="ARBA00023063"/>
    </source>
</evidence>
<dbReference type="NCBIfam" id="TIGR00351">
    <property type="entry name" value="narI"/>
    <property type="match status" value="1"/>
</dbReference>
<feature type="transmembrane region" description="Helical" evidence="13">
    <location>
        <begin position="91"/>
        <end position="113"/>
    </location>
</feature>
<evidence type="ECO:0000256" key="12">
    <source>
        <dbReference type="ARBA" id="ARBA00023136"/>
    </source>
</evidence>
<dbReference type="InterPro" id="IPR003816">
    <property type="entry name" value="Nitrate_red_gam"/>
</dbReference>
<keyword evidence="9 15" id="KW-0560">Oxidoreductase</keyword>
<comment type="caution">
    <text evidence="15">The sequence shown here is derived from an EMBL/GenBank/DDBJ whole genome shotgun (WGS) entry which is preliminary data.</text>
</comment>
<dbReference type="Gene3D" id="1.20.950.20">
    <property type="entry name" value="Transmembrane di-heme cytochromes, Chain C"/>
    <property type="match status" value="1"/>
</dbReference>
<evidence type="ECO:0000256" key="3">
    <source>
        <dbReference type="ARBA" id="ARBA00022475"/>
    </source>
</evidence>
<evidence type="ECO:0000256" key="13">
    <source>
        <dbReference type="SAM" id="Phobius"/>
    </source>
</evidence>
<dbReference type="InterPro" id="IPR051936">
    <property type="entry name" value="Heme-iron_electron_transfer"/>
</dbReference>
<feature type="transmembrane region" description="Helical" evidence="13">
    <location>
        <begin position="134"/>
        <end position="154"/>
    </location>
</feature>
<dbReference type="PANTHER" id="PTHR30598">
    <property type="entry name" value="NITRATE REDUCTASE PRIVATE CHAPERONE, REDOX ENZYME MATURATION PROTEIN REMP FAMILY"/>
    <property type="match status" value="1"/>
</dbReference>
<dbReference type="PANTHER" id="PTHR30598:SF3">
    <property type="entry name" value="RESPIRATORY NITRATE REDUCTASE 1 GAMMA CHAIN"/>
    <property type="match status" value="1"/>
</dbReference>
<keyword evidence="8 13" id="KW-1133">Transmembrane helix</keyword>
<keyword evidence="12 13" id="KW-0472">Membrane</keyword>
<evidence type="ECO:0000256" key="1">
    <source>
        <dbReference type="ARBA" id="ARBA00004651"/>
    </source>
</evidence>
<evidence type="ECO:0000256" key="2">
    <source>
        <dbReference type="ARBA" id="ARBA00022448"/>
    </source>
</evidence>
<dbReference type="EMBL" id="SSNY01000011">
    <property type="protein sequence ID" value="THF55523.1"/>
    <property type="molecule type" value="Genomic_DNA"/>
</dbReference>
<evidence type="ECO:0000256" key="5">
    <source>
        <dbReference type="ARBA" id="ARBA00022692"/>
    </source>
</evidence>
<protein>
    <submittedName>
        <fullName evidence="15">Respiratory nitrate reductase subunit gamma</fullName>
        <ecNumber evidence="15">1.7.99.4</ecNumber>
    </submittedName>
</protein>
<accession>A0ABY2Q3Y0</accession>
<evidence type="ECO:0000256" key="9">
    <source>
        <dbReference type="ARBA" id="ARBA00023002"/>
    </source>
</evidence>
<evidence type="ECO:0000256" key="7">
    <source>
        <dbReference type="ARBA" id="ARBA00022982"/>
    </source>
</evidence>
<evidence type="ECO:0000259" key="14">
    <source>
        <dbReference type="Pfam" id="PF02665"/>
    </source>
</evidence>
<gene>
    <name evidence="15" type="primary">narI</name>
    <name evidence="15" type="ORF">E6C48_18015</name>
</gene>
<feature type="transmembrane region" description="Helical" evidence="13">
    <location>
        <begin position="57"/>
        <end position="79"/>
    </location>
</feature>
<keyword evidence="3" id="KW-1003">Cell membrane</keyword>
<keyword evidence="6" id="KW-0479">Metal-binding</keyword>
<dbReference type="Pfam" id="PF02665">
    <property type="entry name" value="Nitrate_red_gam"/>
    <property type="match status" value="1"/>
</dbReference>
<feature type="transmembrane region" description="Helical" evidence="13">
    <location>
        <begin position="6"/>
        <end position="29"/>
    </location>
</feature>
<evidence type="ECO:0000313" key="16">
    <source>
        <dbReference type="Proteomes" id="UP000306441"/>
    </source>
</evidence>
<keyword evidence="11" id="KW-0534">Nitrate assimilation</keyword>
<sequence>MLANSYVNTLLFGVYPYICLVVLLIGSLIRFDREPYTWKSDSSQMLRKRELRLGSNLFHYGVIVVILGHFAGFLAPHWAVDWALSPVAHQLLAMVVGGIAGLTAIVGLTILIHRRLSDPRIRLNSRKWDIAITLMLWLQLLLGLLTVPLSAFHMDGELFETLTGYVKGIVTLDGGAAALMVGVPLTYKLHILLGFTLFLVSPFTRMIHIWSGAGALSYLFRPYQIVRTPKTRAEEPTRP</sequence>
<organism evidence="15 16">
    <name type="scientific">Ollibium composti</name>
    <dbReference type="NCBI Taxonomy" id="2675109"/>
    <lineage>
        <taxon>Bacteria</taxon>
        <taxon>Pseudomonadati</taxon>
        <taxon>Pseudomonadota</taxon>
        <taxon>Alphaproteobacteria</taxon>
        <taxon>Hyphomicrobiales</taxon>
        <taxon>Phyllobacteriaceae</taxon>
        <taxon>Ollibium</taxon>
    </lineage>
</organism>
<keyword evidence="16" id="KW-1185">Reference proteome</keyword>
<dbReference type="InterPro" id="IPR036197">
    <property type="entry name" value="NarG-like_sf"/>
</dbReference>
<keyword evidence="7" id="KW-0249">Electron transport</keyword>
<evidence type="ECO:0000256" key="4">
    <source>
        <dbReference type="ARBA" id="ARBA00022617"/>
    </source>
</evidence>
<reference evidence="15 16" key="1">
    <citation type="submission" date="2019-04" db="EMBL/GenBank/DDBJ databases">
        <title>Mesorhizobium composti sp. nov., isolated from compost.</title>
        <authorList>
            <person name="Lin S.-Y."/>
            <person name="Hameed A."/>
            <person name="Hsieh Y.-T."/>
            <person name="Young C.-C."/>
        </authorList>
    </citation>
    <scope>NUCLEOTIDE SEQUENCE [LARGE SCALE GENOMIC DNA]</scope>
    <source>
        <strain evidence="15 16">CC-YTH430</strain>
    </source>
</reference>
<keyword evidence="4" id="KW-0349">Heme</keyword>
<proteinExistence type="predicted"/>
<evidence type="ECO:0000256" key="8">
    <source>
        <dbReference type="ARBA" id="ARBA00022989"/>
    </source>
</evidence>
<dbReference type="InterPro" id="IPR023234">
    <property type="entry name" value="NarG-like_domain"/>
</dbReference>
<feature type="domain" description="NarG-like" evidence="14">
    <location>
        <begin position="8"/>
        <end position="228"/>
    </location>
</feature>
<dbReference type="SUPFAM" id="SSF103501">
    <property type="entry name" value="Respiratory nitrate reductase 1 gamma chain"/>
    <property type="match status" value="1"/>
</dbReference>
<feature type="transmembrane region" description="Helical" evidence="13">
    <location>
        <begin position="174"/>
        <end position="200"/>
    </location>
</feature>
<name>A0ABY2Q3Y0_9HYPH</name>
<evidence type="ECO:0000256" key="6">
    <source>
        <dbReference type="ARBA" id="ARBA00022723"/>
    </source>
</evidence>